<protein>
    <submittedName>
        <fullName evidence="4">Sulfurtransferase</fullName>
    </submittedName>
</protein>
<dbReference type="SUPFAM" id="SSF52821">
    <property type="entry name" value="Rhodanese/Cell cycle control phosphatase"/>
    <property type="match status" value="2"/>
</dbReference>
<dbReference type="SMART" id="SM00450">
    <property type="entry name" value="RHOD"/>
    <property type="match status" value="2"/>
</dbReference>
<dbReference type="InterPro" id="IPR001307">
    <property type="entry name" value="Thiosulphate_STrfase_CS"/>
</dbReference>
<dbReference type="RefSeq" id="WP_344364683.1">
    <property type="nucleotide sequence ID" value="NZ_BAAAQB010000026.1"/>
</dbReference>
<dbReference type="PANTHER" id="PTHR11364">
    <property type="entry name" value="THIOSULFATE SULFERTANSFERASE"/>
    <property type="match status" value="1"/>
</dbReference>
<keyword evidence="2" id="KW-0677">Repeat</keyword>
<dbReference type="EMBL" id="BAAAQB010000026">
    <property type="protein sequence ID" value="GAA2134720.1"/>
    <property type="molecule type" value="Genomic_DNA"/>
</dbReference>
<dbReference type="InterPro" id="IPR045078">
    <property type="entry name" value="TST/MPST-like"/>
</dbReference>
<dbReference type="PANTHER" id="PTHR11364:SF27">
    <property type="entry name" value="SULFURTRANSFERASE"/>
    <property type="match status" value="1"/>
</dbReference>
<accession>A0ABN2Z061</accession>
<name>A0ABN2Z061_9MICC</name>
<sequence length="277" mass="29634">MESTQATRGFPPVFVDAMWLRANLDSVVVVDVRWYLDGSSGRTQYDGGHIPGAVFVDLDAWLSGDTGPRGLNPLPDPAVFAQGMSSIGIGDDSTVVAYDDAGGVIAARLVWMLRALGKRAALLDGGIAAWPDPLEKNPTRPFPATFTAANWPAERLVQAEDLDRWHGAIVDARNADRFDGSLQLPTDPQAGHIPGAVNVPCRENLDQHGRLRPIPEVREAFARAGIRDGSAIVSYCGSGITACHNLLTLEHAGLGQGRLYAGGWSEYAADPERTAAR</sequence>
<keyword evidence="1" id="KW-0808">Transferase</keyword>
<dbReference type="Proteomes" id="UP001500102">
    <property type="component" value="Unassembled WGS sequence"/>
</dbReference>
<dbReference type="CDD" id="cd01448">
    <property type="entry name" value="TST_Repeat_1"/>
    <property type="match status" value="1"/>
</dbReference>
<dbReference type="PROSITE" id="PS00380">
    <property type="entry name" value="RHODANESE_1"/>
    <property type="match status" value="1"/>
</dbReference>
<dbReference type="Pfam" id="PF00581">
    <property type="entry name" value="Rhodanese"/>
    <property type="match status" value="2"/>
</dbReference>
<dbReference type="PROSITE" id="PS50206">
    <property type="entry name" value="RHODANESE_3"/>
    <property type="match status" value="2"/>
</dbReference>
<gene>
    <name evidence="4" type="ORF">GCM10009825_18600</name>
</gene>
<dbReference type="InterPro" id="IPR001763">
    <property type="entry name" value="Rhodanese-like_dom"/>
</dbReference>
<proteinExistence type="predicted"/>
<dbReference type="InterPro" id="IPR036873">
    <property type="entry name" value="Rhodanese-like_dom_sf"/>
</dbReference>
<evidence type="ECO:0000313" key="4">
    <source>
        <dbReference type="EMBL" id="GAA2134720.1"/>
    </source>
</evidence>
<organism evidence="4 5">
    <name type="scientific">Arthrobacter humicola</name>
    <dbReference type="NCBI Taxonomy" id="409291"/>
    <lineage>
        <taxon>Bacteria</taxon>
        <taxon>Bacillati</taxon>
        <taxon>Actinomycetota</taxon>
        <taxon>Actinomycetes</taxon>
        <taxon>Micrococcales</taxon>
        <taxon>Micrococcaceae</taxon>
        <taxon>Arthrobacter</taxon>
    </lineage>
</organism>
<evidence type="ECO:0000313" key="5">
    <source>
        <dbReference type="Proteomes" id="UP001500102"/>
    </source>
</evidence>
<dbReference type="Gene3D" id="3.40.250.10">
    <property type="entry name" value="Rhodanese-like domain"/>
    <property type="match status" value="2"/>
</dbReference>
<reference evidence="4 5" key="1">
    <citation type="journal article" date="2019" name="Int. J. Syst. Evol. Microbiol.">
        <title>The Global Catalogue of Microorganisms (GCM) 10K type strain sequencing project: providing services to taxonomists for standard genome sequencing and annotation.</title>
        <authorList>
            <consortium name="The Broad Institute Genomics Platform"/>
            <consortium name="The Broad Institute Genome Sequencing Center for Infectious Disease"/>
            <person name="Wu L."/>
            <person name="Ma J."/>
        </authorList>
    </citation>
    <scope>NUCLEOTIDE SEQUENCE [LARGE SCALE GENOMIC DNA]</scope>
    <source>
        <strain evidence="4 5">JCM 15921</strain>
    </source>
</reference>
<feature type="domain" description="Rhodanese" evidence="3">
    <location>
        <begin position="169"/>
        <end position="276"/>
    </location>
</feature>
<evidence type="ECO:0000256" key="1">
    <source>
        <dbReference type="ARBA" id="ARBA00022679"/>
    </source>
</evidence>
<evidence type="ECO:0000256" key="2">
    <source>
        <dbReference type="ARBA" id="ARBA00022737"/>
    </source>
</evidence>
<evidence type="ECO:0000259" key="3">
    <source>
        <dbReference type="PROSITE" id="PS50206"/>
    </source>
</evidence>
<dbReference type="CDD" id="cd01449">
    <property type="entry name" value="TST_Repeat_2"/>
    <property type="match status" value="1"/>
</dbReference>
<comment type="caution">
    <text evidence="4">The sequence shown here is derived from an EMBL/GenBank/DDBJ whole genome shotgun (WGS) entry which is preliminary data.</text>
</comment>
<keyword evidence="5" id="KW-1185">Reference proteome</keyword>
<feature type="domain" description="Rhodanese" evidence="3">
    <location>
        <begin position="23"/>
        <end position="136"/>
    </location>
</feature>